<gene>
    <name evidence="1" type="ORF">CJ231_02435</name>
</gene>
<organism evidence="1 2">
    <name type="scientific">Hoylesella buccalis</name>
    <dbReference type="NCBI Taxonomy" id="28127"/>
    <lineage>
        <taxon>Bacteria</taxon>
        <taxon>Pseudomonadati</taxon>
        <taxon>Bacteroidota</taxon>
        <taxon>Bacteroidia</taxon>
        <taxon>Bacteroidales</taxon>
        <taxon>Prevotellaceae</taxon>
        <taxon>Hoylesella</taxon>
    </lineage>
</organism>
<accession>A0A2N6QUB4</accession>
<comment type="caution">
    <text evidence="1">The sequence shown here is derived from an EMBL/GenBank/DDBJ whole genome shotgun (WGS) entry which is preliminary data.</text>
</comment>
<proteinExistence type="predicted"/>
<evidence type="ECO:0000313" key="2">
    <source>
        <dbReference type="Proteomes" id="UP000235564"/>
    </source>
</evidence>
<dbReference type="Proteomes" id="UP000235564">
    <property type="component" value="Unassembled WGS sequence"/>
</dbReference>
<reference evidence="1 2" key="1">
    <citation type="submission" date="2017-09" db="EMBL/GenBank/DDBJ databases">
        <title>Bacterial strain isolated from the female urinary microbiota.</title>
        <authorList>
            <person name="Thomas-White K."/>
            <person name="Kumar N."/>
            <person name="Forster S."/>
            <person name="Putonti C."/>
            <person name="Lawley T."/>
            <person name="Wolfe A.J."/>
        </authorList>
    </citation>
    <scope>NUCLEOTIDE SEQUENCE [LARGE SCALE GENOMIC DNA]</scope>
    <source>
        <strain evidence="1 2">UMB0536</strain>
    </source>
</reference>
<sequence>MLISMLLPPKNDKNRKEKKSIKTNILNNNELQTSLIIRVFATNLAVGYFHANYERCFVKKVLH</sequence>
<protein>
    <submittedName>
        <fullName evidence="1">Uncharacterized protein</fullName>
    </submittedName>
</protein>
<evidence type="ECO:0000313" key="1">
    <source>
        <dbReference type="EMBL" id="PMC25644.1"/>
    </source>
</evidence>
<dbReference type="EMBL" id="PNGJ01000001">
    <property type="protein sequence ID" value="PMC25644.1"/>
    <property type="molecule type" value="Genomic_DNA"/>
</dbReference>
<name>A0A2N6QUB4_9BACT</name>
<dbReference type="AlphaFoldDB" id="A0A2N6QUB4"/>